<dbReference type="FunFam" id="1.10.3730.20:FF:000001">
    <property type="entry name" value="Quaternary ammonium compound resistance transporter SugE"/>
    <property type="match status" value="1"/>
</dbReference>
<dbReference type="EMBL" id="QOWE01000012">
    <property type="protein sequence ID" value="RCR68622.1"/>
    <property type="molecule type" value="Genomic_DNA"/>
</dbReference>
<comment type="caution">
    <text evidence="10">The sequence shown here is derived from an EMBL/GenBank/DDBJ whole genome shotgun (WGS) entry which is preliminary data.</text>
</comment>
<dbReference type="GO" id="GO:0015199">
    <property type="term" value="F:amino-acid betaine transmembrane transporter activity"/>
    <property type="evidence" value="ECO:0007669"/>
    <property type="project" value="TreeGrafter"/>
</dbReference>
<evidence type="ECO:0000256" key="8">
    <source>
        <dbReference type="RuleBase" id="RU003942"/>
    </source>
</evidence>
<dbReference type="InterPro" id="IPR045324">
    <property type="entry name" value="Small_multidrug_res"/>
</dbReference>
<gene>
    <name evidence="10" type="ORF">DUE52_16060</name>
</gene>
<evidence type="ECO:0000256" key="6">
    <source>
        <dbReference type="ARBA" id="ARBA00023136"/>
    </source>
</evidence>
<comment type="similarity">
    <text evidence="7 8">Belongs to the drug/metabolite transporter (DMT) superfamily. Small multidrug resistance (SMR) (TC 2.A.7.1) family.</text>
</comment>
<dbReference type="Pfam" id="PF00893">
    <property type="entry name" value="Multi_Drug_Res"/>
    <property type="match status" value="1"/>
</dbReference>
<feature type="transmembrane region" description="Helical" evidence="9">
    <location>
        <begin position="29"/>
        <end position="50"/>
    </location>
</feature>
<keyword evidence="11" id="KW-1185">Reference proteome</keyword>
<dbReference type="InterPro" id="IPR037185">
    <property type="entry name" value="EmrE-like"/>
</dbReference>
<dbReference type="GO" id="GO:0015220">
    <property type="term" value="F:choline transmembrane transporter activity"/>
    <property type="evidence" value="ECO:0007669"/>
    <property type="project" value="TreeGrafter"/>
</dbReference>
<comment type="subcellular location">
    <subcellularLocation>
        <location evidence="1 8">Cell membrane</location>
        <topology evidence="1 8">Multi-pass membrane protein</topology>
    </subcellularLocation>
</comment>
<evidence type="ECO:0000256" key="4">
    <source>
        <dbReference type="ARBA" id="ARBA00022692"/>
    </source>
</evidence>
<keyword evidence="4 8" id="KW-0812">Transmembrane</keyword>
<evidence type="ECO:0000313" key="11">
    <source>
        <dbReference type="Proteomes" id="UP000253383"/>
    </source>
</evidence>
<evidence type="ECO:0000256" key="3">
    <source>
        <dbReference type="ARBA" id="ARBA00022475"/>
    </source>
</evidence>
<dbReference type="GO" id="GO:0005886">
    <property type="term" value="C:plasma membrane"/>
    <property type="evidence" value="ECO:0007669"/>
    <property type="project" value="UniProtKB-SubCell"/>
</dbReference>
<dbReference type="GO" id="GO:1990961">
    <property type="term" value="P:xenobiotic detoxification by transmembrane export across the plasma membrane"/>
    <property type="evidence" value="ECO:0007669"/>
    <property type="project" value="UniProtKB-ARBA"/>
</dbReference>
<evidence type="ECO:0000313" key="10">
    <source>
        <dbReference type="EMBL" id="RCR68622.1"/>
    </source>
</evidence>
<dbReference type="PANTHER" id="PTHR30561">
    <property type="entry name" value="SMR FAMILY PROTON-DEPENDENT DRUG EFFLUX TRANSPORTER SUGE"/>
    <property type="match status" value="1"/>
</dbReference>
<evidence type="ECO:0000256" key="2">
    <source>
        <dbReference type="ARBA" id="ARBA00022448"/>
    </source>
</evidence>
<evidence type="ECO:0000256" key="7">
    <source>
        <dbReference type="ARBA" id="ARBA00038032"/>
    </source>
</evidence>
<dbReference type="PANTHER" id="PTHR30561:SF1">
    <property type="entry name" value="MULTIDRUG TRANSPORTER EMRE"/>
    <property type="match status" value="1"/>
</dbReference>
<reference evidence="10 11" key="1">
    <citation type="submission" date="2018-07" db="EMBL/GenBank/DDBJ databases">
        <title>Genome analysis of Larkinella rosea.</title>
        <authorList>
            <person name="Zhou Z."/>
            <person name="Wang G."/>
        </authorList>
    </citation>
    <scope>NUCLEOTIDE SEQUENCE [LARGE SCALE GENOMIC DNA]</scope>
    <source>
        <strain evidence="11">zzj9</strain>
    </source>
</reference>
<organism evidence="10 11">
    <name type="scientific">Larkinella punicea</name>
    <dbReference type="NCBI Taxonomy" id="2315727"/>
    <lineage>
        <taxon>Bacteria</taxon>
        <taxon>Pseudomonadati</taxon>
        <taxon>Bacteroidota</taxon>
        <taxon>Cytophagia</taxon>
        <taxon>Cytophagales</taxon>
        <taxon>Spirosomataceae</taxon>
        <taxon>Larkinella</taxon>
    </lineage>
</organism>
<dbReference type="AlphaFoldDB" id="A0A368JM89"/>
<dbReference type="Gene3D" id="1.10.3730.20">
    <property type="match status" value="1"/>
</dbReference>
<evidence type="ECO:0000256" key="1">
    <source>
        <dbReference type="ARBA" id="ARBA00004651"/>
    </source>
</evidence>
<dbReference type="InterPro" id="IPR000390">
    <property type="entry name" value="Small_drug/metabolite_transptr"/>
</dbReference>
<proteinExistence type="inferred from homology"/>
<dbReference type="Proteomes" id="UP000253383">
    <property type="component" value="Unassembled WGS sequence"/>
</dbReference>
<evidence type="ECO:0000256" key="5">
    <source>
        <dbReference type="ARBA" id="ARBA00022989"/>
    </source>
</evidence>
<protein>
    <submittedName>
        <fullName evidence="10">QacE family quaternary ammonium compound efflux SMR transporter</fullName>
    </submittedName>
</protein>
<dbReference type="GO" id="GO:0031460">
    <property type="term" value="P:glycine betaine transport"/>
    <property type="evidence" value="ECO:0007669"/>
    <property type="project" value="TreeGrafter"/>
</dbReference>
<keyword evidence="5 9" id="KW-1133">Transmembrane helix</keyword>
<dbReference type="SUPFAM" id="SSF103481">
    <property type="entry name" value="Multidrug resistance efflux transporter EmrE"/>
    <property type="match status" value="1"/>
</dbReference>
<name>A0A368JM89_9BACT</name>
<feature type="transmembrane region" description="Helical" evidence="9">
    <location>
        <begin position="84"/>
        <end position="103"/>
    </location>
</feature>
<sequence>MKYLYLFAAIVAEVVATSALNASQQFTKLVPSLITIIGYLISFYLLSLALRSLPIGVAYAVWSGVGIVLTALAGIFLFKQVPDPPAIIGMILIIAGVLVMNLFSKVSGH</sequence>
<accession>A0A368JM89</accession>
<keyword evidence="2" id="KW-0813">Transport</keyword>
<feature type="transmembrane region" description="Helical" evidence="9">
    <location>
        <begin position="57"/>
        <end position="78"/>
    </location>
</feature>
<keyword evidence="3" id="KW-1003">Cell membrane</keyword>
<dbReference type="RefSeq" id="WP_114407041.1">
    <property type="nucleotide sequence ID" value="NZ_QOWE01000012.1"/>
</dbReference>
<dbReference type="OrthoDB" id="21828at2"/>
<evidence type="ECO:0000256" key="9">
    <source>
        <dbReference type="SAM" id="Phobius"/>
    </source>
</evidence>
<dbReference type="GO" id="GO:0015297">
    <property type="term" value="F:antiporter activity"/>
    <property type="evidence" value="ECO:0007669"/>
    <property type="project" value="TreeGrafter"/>
</dbReference>
<keyword evidence="6 9" id="KW-0472">Membrane</keyword>